<comment type="caution">
    <text evidence="1">The sequence shown here is derived from an EMBL/GenBank/DDBJ whole genome shotgun (WGS) entry which is preliminary data.</text>
</comment>
<dbReference type="Proteomes" id="UP000702544">
    <property type="component" value="Unassembled WGS sequence"/>
</dbReference>
<sequence length="238" mass="27479">MTGPLVVTGTGGSGTRVFARIAMHAGWHLGTRLNESEDNMRIADLENDPVGTRFLANGGPTEHQLAHYMSVVESERWPHERWGWKHPQSMYFMRWLHAEFPHTIRVLHVVRDGRDMAYARNVFEHWFGPLLLTDEERNAPLYVRKARLWQASNLRLTELCEERFPDRYLRVRLEDLCKCPECEVRKVFRFLGAKHGKAGAVAEVEQPDTLGRWQNAPEPEQRAVEAACRNGLEAYGYV</sequence>
<name>A0AAE4ZDN9_9BACT</name>
<dbReference type="EMBL" id="JAACAK010000148">
    <property type="protein sequence ID" value="NIR76765.1"/>
    <property type="molecule type" value="Genomic_DNA"/>
</dbReference>
<evidence type="ECO:0000313" key="1">
    <source>
        <dbReference type="EMBL" id="NIR76765.1"/>
    </source>
</evidence>
<reference evidence="1 2" key="1">
    <citation type="submission" date="2020-01" db="EMBL/GenBank/DDBJ databases">
        <title>Genomes assembled from Gulf of Kutch pelagic sediment metagenomes.</title>
        <authorList>
            <person name="Chandrashekar M."/>
            <person name="Mahajan M.S."/>
            <person name="Dave K.J."/>
            <person name="Vatsa P."/>
            <person name="Nathani N.M."/>
        </authorList>
    </citation>
    <scope>NUCLEOTIDE SEQUENCE [LARGE SCALE GENOMIC DNA]</scope>
    <source>
        <strain evidence="1">KS3-K002</strain>
    </source>
</reference>
<dbReference type="InterPro" id="IPR027417">
    <property type="entry name" value="P-loop_NTPase"/>
</dbReference>
<dbReference type="AlphaFoldDB" id="A0AAE4ZDN9"/>
<dbReference type="Pfam" id="PF13469">
    <property type="entry name" value="Sulfotransfer_3"/>
    <property type="match status" value="1"/>
</dbReference>
<gene>
    <name evidence="1" type="ORF">GWO12_16940</name>
</gene>
<evidence type="ECO:0000313" key="2">
    <source>
        <dbReference type="Proteomes" id="UP000702544"/>
    </source>
</evidence>
<proteinExistence type="predicted"/>
<organism evidence="1 2">
    <name type="scientific">Candidatus Kutchimonas denitrificans</name>
    <dbReference type="NCBI Taxonomy" id="3056748"/>
    <lineage>
        <taxon>Bacteria</taxon>
        <taxon>Pseudomonadati</taxon>
        <taxon>Gemmatimonadota</taxon>
        <taxon>Gemmatimonadia</taxon>
        <taxon>Candidatus Palauibacterales</taxon>
        <taxon>Candidatus Palauibacteraceae</taxon>
        <taxon>Candidatus Kutchimonas</taxon>
    </lineage>
</organism>
<protein>
    <submittedName>
        <fullName evidence="1">Sulfotransferase</fullName>
    </submittedName>
</protein>
<accession>A0AAE4ZDN9</accession>
<dbReference type="SUPFAM" id="SSF52540">
    <property type="entry name" value="P-loop containing nucleoside triphosphate hydrolases"/>
    <property type="match status" value="1"/>
</dbReference>
<dbReference type="Gene3D" id="3.40.50.300">
    <property type="entry name" value="P-loop containing nucleotide triphosphate hydrolases"/>
    <property type="match status" value="1"/>
</dbReference>